<dbReference type="EMBL" id="BJYU01000046">
    <property type="protein sequence ID" value="GEO15657.1"/>
    <property type="molecule type" value="Genomic_DNA"/>
</dbReference>
<accession>A0A512BV00</accession>
<dbReference type="InterPro" id="IPR000634">
    <property type="entry name" value="Ser/Thr_deHydtase_PyrdxlP-BS"/>
</dbReference>
<evidence type="ECO:0000313" key="5">
    <source>
        <dbReference type="EMBL" id="GEO15657.1"/>
    </source>
</evidence>
<organism evidence="5 6">
    <name type="scientific">Microvirga aerophila</name>
    <dbReference type="NCBI Taxonomy" id="670291"/>
    <lineage>
        <taxon>Bacteria</taxon>
        <taxon>Pseudomonadati</taxon>
        <taxon>Pseudomonadota</taxon>
        <taxon>Alphaproteobacteria</taxon>
        <taxon>Hyphomicrobiales</taxon>
        <taxon>Methylobacteriaceae</taxon>
        <taxon>Microvirga</taxon>
    </lineage>
</organism>
<protein>
    <submittedName>
        <fullName evidence="5">Serine/threonine dehydratase</fullName>
    </submittedName>
</protein>
<evidence type="ECO:0000259" key="4">
    <source>
        <dbReference type="Pfam" id="PF00291"/>
    </source>
</evidence>
<proteinExistence type="predicted"/>
<feature type="domain" description="Tryptophan synthase beta chain-like PALP" evidence="4">
    <location>
        <begin position="43"/>
        <end position="329"/>
    </location>
</feature>
<dbReference type="PANTHER" id="PTHR48078:SF6">
    <property type="entry name" value="L-THREONINE DEHYDRATASE CATABOLIC TDCB"/>
    <property type="match status" value="1"/>
</dbReference>
<dbReference type="PANTHER" id="PTHR48078">
    <property type="entry name" value="THREONINE DEHYDRATASE, MITOCHONDRIAL-RELATED"/>
    <property type="match status" value="1"/>
</dbReference>
<dbReference type="Gene3D" id="3.40.50.1100">
    <property type="match status" value="2"/>
</dbReference>
<keyword evidence="2" id="KW-0663">Pyridoxal phosphate</keyword>
<comment type="cofactor">
    <cofactor evidence="1">
        <name>pyridoxal 5'-phosphate</name>
        <dbReference type="ChEBI" id="CHEBI:597326"/>
    </cofactor>
</comment>
<keyword evidence="6" id="KW-1185">Reference proteome</keyword>
<comment type="caution">
    <text evidence="5">The sequence shown here is derived from an EMBL/GenBank/DDBJ whole genome shotgun (WGS) entry which is preliminary data.</text>
</comment>
<dbReference type="GO" id="GO:0006565">
    <property type="term" value="P:L-serine catabolic process"/>
    <property type="evidence" value="ECO:0007669"/>
    <property type="project" value="TreeGrafter"/>
</dbReference>
<dbReference type="GO" id="GO:0009097">
    <property type="term" value="P:isoleucine biosynthetic process"/>
    <property type="evidence" value="ECO:0007669"/>
    <property type="project" value="TreeGrafter"/>
</dbReference>
<dbReference type="RefSeq" id="WP_246690438.1">
    <property type="nucleotide sequence ID" value="NZ_BJYU01000046.1"/>
</dbReference>
<dbReference type="GO" id="GO:0004794">
    <property type="term" value="F:threonine deaminase activity"/>
    <property type="evidence" value="ECO:0007669"/>
    <property type="project" value="TreeGrafter"/>
</dbReference>
<dbReference type="InterPro" id="IPR050147">
    <property type="entry name" value="Ser/Thr_Dehydratase"/>
</dbReference>
<name>A0A512BV00_9HYPH</name>
<dbReference type="GO" id="GO:0030170">
    <property type="term" value="F:pyridoxal phosphate binding"/>
    <property type="evidence" value="ECO:0007669"/>
    <property type="project" value="InterPro"/>
</dbReference>
<evidence type="ECO:0000256" key="1">
    <source>
        <dbReference type="ARBA" id="ARBA00001933"/>
    </source>
</evidence>
<dbReference type="PROSITE" id="PS00165">
    <property type="entry name" value="DEHYDRATASE_SER_THR"/>
    <property type="match status" value="1"/>
</dbReference>
<gene>
    <name evidence="5" type="ORF">MAE02_33530</name>
</gene>
<dbReference type="AlphaFoldDB" id="A0A512BV00"/>
<evidence type="ECO:0000313" key="6">
    <source>
        <dbReference type="Proteomes" id="UP000321085"/>
    </source>
</evidence>
<evidence type="ECO:0000256" key="3">
    <source>
        <dbReference type="ARBA" id="ARBA00023239"/>
    </source>
</evidence>
<dbReference type="InterPro" id="IPR001926">
    <property type="entry name" value="TrpB-like_PALP"/>
</dbReference>
<dbReference type="GO" id="GO:0003941">
    <property type="term" value="F:L-serine ammonia-lyase activity"/>
    <property type="evidence" value="ECO:0007669"/>
    <property type="project" value="TreeGrafter"/>
</dbReference>
<reference evidence="5 6" key="1">
    <citation type="submission" date="2019-07" db="EMBL/GenBank/DDBJ databases">
        <title>Whole genome shotgun sequence of Microvirga aerophila NBRC 106136.</title>
        <authorList>
            <person name="Hosoyama A."/>
            <person name="Uohara A."/>
            <person name="Ohji S."/>
            <person name="Ichikawa N."/>
        </authorList>
    </citation>
    <scope>NUCLEOTIDE SEQUENCE [LARGE SCALE GENOMIC DNA]</scope>
    <source>
        <strain evidence="5 6">NBRC 106136</strain>
    </source>
</reference>
<dbReference type="Proteomes" id="UP000321085">
    <property type="component" value="Unassembled WGS sequence"/>
</dbReference>
<dbReference type="SUPFAM" id="SSF53686">
    <property type="entry name" value="Tryptophan synthase beta subunit-like PLP-dependent enzymes"/>
    <property type="match status" value="1"/>
</dbReference>
<dbReference type="GO" id="GO:0006567">
    <property type="term" value="P:L-threonine catabolic process"/>
    <property type="evidence" value="ECO:0007669"/>
    <property type="project" value="TreeGrafter"/>
</dbReference>
<dbReference type="Pfam" id="PF00291">
    <property type="entry name" value="PALP"/>
    <property type="match status" value="1"/>
</dbReference>
<keyword evidence="3" id="KW-0456">Lyase</keyword>
<evidence type="ECO:0000256" key="2">
    <source>
        <dbReference type="ARBA" id="ARBA00022898"/>
    </source>
</evidence>
<sequence>MTVVKISCSTTFQYFSIPEDGLVTMNNSVLESAARSVQARRRIRDYIYQTPLLPSRQTGGDHGSSVFFKAENFQLTGSFKIRGAASKMTSLGIDRGVITASSGNHGIGSAQAAALIGQKLTVVLPESVSQAKLQRIRSFNVDVILHGAESGLAELHAQKEAAARGLVYVSPYNDPEIVAGQGTIGLEMLEQADKIDNVFISMGGGGLISGIGSVLKCFSPNTRVFGVSAQNSAALAASMVAGRIVETEHLDTLADGVAGGVDEDSMTLPLALSVIDEVVTCTELEIAGALKDLAFKENQLVEGAAALALAGFYKVADRCRGQNNMVVLCGANFDHTKIMAVVNG</sequence>
<dbReference type="InterPro" id="IPR036052">
    <property type="entry name" value="TrpB-like_PALP_sf"/>
</dbReference>